<dbReference type="Pfam" id="PF08501">
    <property type="entry name" value="Shikimate_dh_N"/>
    <property type="match status" value="1"/>
</dbReference>
<dbReference type="InterPro" id="IPR013708">
    <property type="entry name" value="Shikimate_DH-bd_N"/>
</dbReference>
<organism evidence="3 4">
    <name type="scientific">Acaulospora morrowiae</name>
    <dbReference type="NCBI Taxonomy" id="94023"/>
    <lineage>
        <taxon>Eukaryota</taxon>
        <taxon>Fungi</taxon>
        <taxon>Fungi incertae sedis</taxon>
        <taxon>Mucoromycota</taxon>
        <taxon>Glomeromycotina</taxon>
        <taxon>Glomeromycetes</taxon>
        <taxon>Diversisporales</taxon>
        <taxon>Acaulosporaceae</taxon>
        <taxon>Acaulospora</taxon>
    </lineage>
</organism>
<dbReference type="OrthoDB" id="197068at2759"/>
<dbReference type="InterPro" id="IPR022893">
    <property type="entry name" value="Shikimate_DH_fam"/>
</dbReference>
<evidence type="ECO:0000313" key="3">
    <source>
        <dbReference type="EMBL" id="CAG8786446.1"/>
    </source>
</evidence>
<sequence length="199" mass="21904">DVEAVKPVIEDPEFGGASVTIPHKLSIMSYIDELSEHAKTIGAVNTIIAKDRDGSKRLFGDNTDWLGIFHSVKPLIEIDSNTSALIIGAGGTSRAALYAVNKLGVNHIYLYNRTPEKVDALIENFPSYGIHPVKSLSQQLPMTPQIIISTIPATANLEISDELLKSDKGVCVEMPYRPRETKLTKKCKERGWYVVEGIQ</sequence>
<dbReference type="InterPro" id="IPR036291">
    <property type="entry name" value="NAD(P)-bd_dom_sf"/>
</dbReference>
<evidence type="ECO:0000313" key="4">
    <source>
        <dbReference type="Proteomes" id="UP000789342"/>
    </source>
</evidence>
<accession>A0A9N9JN52</accession>
<dbReference type="SUPFAM" id="SSF51735">
    <property type="entry name" value="NAD(P)-binding Rossmann-fold domains"/>
    <property type="match status" value="1"/>
</dbReference>
<feature type="non-terminal residue" evidence="3">
    <location>
        <position position="1"/>
    </location>
</feature>
<dbReference type="EMBL" id="CAJVPV010057131">
    <property type="protein sequence ID" value="CAG8786446.1"/>
    <property type="molecule type" value="Genomic_DNA"/>
</dbReference>
<comment type="caution">
    <text evidence="3">The sequence shown here is derived from an EMBL/GenBank/DDBJ whole genome shotgun (WGS) entry which is preliminary data.</text>
</comment>
<reference evidence="3" key="1">
    <citation type="submission" date="2021-06" db="EMBL/GenBank/DDBJ databases">
        <authorList>
            <person name="Kallberg Y."/>
            <person name="Tangrot J."/>
            <person name="Rosling A."/>
        </authorList>
    </citation>
    <scope>NUCLEOTIDE SEQUENCE</scope>
    <source>
        <strain evidence="3">CL551</strain>
    </source>
</reference>
<dbReference type="AlphaFoldDB" id="A0A9N9JN52"/>
<dbReference type="Gene3D" id="3.40.50.720">
    <property type="entry name" value="NAD(P)-binding Rossmann-like Domain"/>
    <property type="match status" value="1"/>
</dbReference>
<keyword evidence="4" id="KW-1185">Reference proteome</keyword>
<proteinExistence type="predicted"/>
<gene>
    <name evidence="3" type="ORF">AMORRO_LOCUS17767</name>
</gene>
<dbReference type="Pfam" id="PF01488">
    <property type="entry name" value="Shikimate_DH"/>
    <property type="match status" value="1"/>
</dbReference>
<evidence type="ECO:0000259" key="2">
    <source>
        <dbReference type="Pfam" id="PF08501"/>
    </source>
</evidence>
<dbReference type="PANTHER" id="PTHR21089">
    <property type="entry name" value="SHIKIMATE DEHYDROGENASE"/>
    <property type="match status" value="1"/>
</dbReference>
<dbReference type="Gene3D" id="3.40.50.10860">
    <property type="entry name" value="Leucine Dehydrogenase, chain A, domain 1"/>
    <property type="match status" value="1"/>
</dbReference>
<dbReference type="GO" id="GO:0004764">
    <property type="term" value="F:shikimate 3-dehydrogenase (NADP+) activity"/>
    <property type="evidence" value="ECO:0007669"/>
    <property type="project" value="InterPro"/>
</dbReference>
<dbReference type="Proteomes" id="UP000789342">
    <property type="component" value="Unassembled WGS sequence"/>
</dbReference>
<protein>
    <submittedName>
        <fullName evidence="3">10174_t:CDS:1</fullName>
    </submittedName>
</protein>
<dbReference type="PANTHER" id="PTHR21089:SF1">
    <property type="entry name" value="BIFUNCTIONAL 3-DEHYDROQUINATE DEHYDRATASE_SHIKIMATE DEHYDROGENASE, CHLOROPLASTIC"/>
    <property type="match status" value="1"/>
</dbReference>
<dbReference type="InterPro" id="IPR046346">
    <property type="entry name" value="Aminoacid_DH-like_N_sf"/>
</dbReference>
<evidence type="ECO:0000259" key="1">
    <source>
        <dbReference type="Pfam" id="PF01488"/>
    </source>
</evidence>
<dbReference type="GO" id="GO:0009423">
    <property type="term" value="P:chorismate biosynthetic process"/>
    <property type="evidence" value="ECO:0007669"/>
    <property type="project" value="TreeGrafter"/>
</dbReference>
<feature type="domain" description="Shikimate dehydrogenase substrate binding N-terminal" evidence="2">
    <location>
        <begin position="6"/>
        <end position="47"/>
    </location>
</feature>
<name>A0A9N9JN52_9GLOM</name>
<feature type="domain" description="Quinate/shikimate 5-dehydrogenase/glutamyl-tRNA reductase" evidence="1">
    <location>
        <begin position="81"/>
        <end position="152"/>
    </location>
</feature>
<dbReference type="InterPro" id="IPR006151">
    <property type="entry name" value="Shikm_DH/Glu-tRNA_Rdtase"/>
</dbReference>
<feature type="non-terminal residue" evidence="3">
    <location>
        <position position="199"/>
    </location>
</feature>
<dbReference type="SUPFAM" id="SSF53223">
    <property type="entry name" value="Aminoacid dehydrogenase-like, N-terminal domain"/>
    <property type="match status" value="1"/>
</dbReference>
<dbReference type="GO" id="GO:0019632">
    <property type="term" value="P:shikimate metabolic process"/>
    <property type="evidence" value="ECO:0007669"/>
    <property type="project" value="TreeGrafter"/>
</dbReference>
<dbReference type="CDD" id="cd01065">
    <property type="entry name" value="NAD_bind_Shikimate_DH"/>
    <property type="match status" value="1"/>
</dbReference>